<reference evidence="1 2" key="1">
    <citation type="submission" date="2014-12" db="EMBL/GenBank/DDBJ databases">
        <title>Genome analysis of a novel jumbo phage RSL2 infecting the phytopathogen Ralstonia solanacearum.</title>
        <authorList>
            <person name="Kawasaki T."/>
            <person name="Fujie M."/>
            <person name="Chatchawankanphanich O."/>
            <person name="Ogata H."/>
            <person name="Yamada T."/>
        </authorList>
    </citation>
    <scope>NUCLEOTIDE SEQUENCE [LARGE SCALE GENOMIC DNA]</scope>
    <source>
        <strain evidence="1 2">RSL2</strain>
    </source>
</reference>
<name>A0A0A8J9P9_9CAUD</name>
<organism evidence="1 2">
    <name type="scientific">Ralstonia phage RSL2</name>
    <dbReference type="NCBI Taxonomy" id="1585840"/>
    <lineage>
        <taxon>Viruses</taxon>
        <taxon>Duplodnaviria</taxon>
        <taxon>Heunggongvirae</taxon>
        <taxon>Uroviricota</taxon>
        <taxon>Caudoviricetes</taxon>
        <taxon>Chimalliviridae</taxon>
        <taxon>Chiangmaivirus</taxon>
        <taxon>Chiangmaivirus RSL2</taxon>
    </lineage>
</organism>
<sequence>MKMLSRQELENQIAKKREATLKDLMEDRAQGSERLKRRAEMMLPLWLKTIGPISYDECMKLVNEGDQLAQDCGPFDPAYDYLTNQRNTFLKIAEALNDRDNMGRHDHMLPVKVLVSVDNIAVECDMHIPRLYYSKSQRESIIRSTIHGKLRDSSEWSGGLRYGPKVDFVEL</sequence>
<evidence type="ECO:0000313" key="2">
    <source>
        <dbReference type="Proteomes" id="UP000203794"/>
    </source>
</evidence>
<proteinExistence type="predicted"/>
<dbReference type="Proteomes" id="UP000203794">
    <property type="component" value="Segment"/>
</dbReference>
<dbReference type="EMBL" id="AP014693">
    <property type="protein sequence ID" value="BAQ02729.2"/>
    <property type="molecule type" value="Genomic_DNA"/>
</dbReference>
<evidence type="ECO:0000313" key="1">
    <source>
        <dbReference type="EMBL" id="BAQ02729.2"/>
    </source>
</evidence>
<keyword evidence="2" id="KW-1185">Reference proteome</keyword>
<protein>
    <submittedName>
        <fullName evidence="1">Uncharacterized protein</fullName>
    </submittedName>
</protein>
<accession>A0A0A8J9P9</accession>